<evidence type="ECO:0000313" key="6">
    <source>
        <dbReference type="Proteomes" id="UP000012081"/>
    </source>
</evidence>
<keyword evidence="6" id="KW-1185">Reference proteome</keyword>
<feature type="domain" description="Putative zinc-finger" evidence="4">
    <location>
        <begin position="3"/>
        <end position="37"/>
    </location>
</feature>
<feature type="transmembrane region" description="Helical" evidence="3">
    <location>
        <begin position="98"/>
        <end position="116"/>
    </location>
</feature>
<accession>M8EDM7</accession>
<gene>
    <name evidence="5" type="ORF">I532_06165</name>
</gene>
<evidence type="ECO:0000313" key="5">
    <source>
        <dbReference type="EMBL" id="EMT53575.1"/>
    </source>
</evidence>
<dbReference type="Pfam" id="PF13490">
    <property type="entry name" value="zf-HC2"/>
    <property type="match status" value="1"/>
</dbReference>
<dbReference type="AlphaFoldDB" id="M8EDM7"/>
<dbReference type="PATRIC" id="fig|1300222.3.peg.1264"/>
<name>M8EDM7_9BACL</name>
<protein>
    <recommendedName>
        <fullName evidence="2">Anti-sigma-W factor RsiW</fullName>
    </recommendedName>
</protein>
<keyword evidence="3" id="KW-0472">Membrane</keyword>
<dbReference type="InterPro" id="IPR041916">
    <property type="entry name" value="Anti_sigma_zinc_sf"/>
</dbReference>
<keyword evidence="3" id="KW-1133">Transmembrane helix</keyword>
<keyword evidence="3" id="KW-0812">Transmembrane</keyword>
<comment type="caution">
    <text evidence="5">The sequence shown here is derived from an EMBL/GenBank/DDBJ whole genome shotgun (WGS) entry which is preliminary data.</text>
</comment>
<proteinExistence type="inferred from homology"/>
<dbReference type="STRING" id="1300222.I532_06165"/>
<evidence type="ECO:0000256" key="2">
    <source>
        <dbReference type="ARBA" id="ARBA00024438"/>
    </source>
</evidence>
<comment type="similarity">
    <text evidence="1">Belongs to the zinc-associated anti-sigma factor (ZAS) superfamily. Anti-sigma-W factor family.</text>
</comment>
<dbReference type="Gene3D" id="1.10.10.1320">
    <property type="entry name" value="Anti-sigma factor, zinc-finger domain"/>
    <property type="match status" value="1"/>
</dbReference>
<evidence type="ECO:0000259" key="4">
    <source>
        <dbReference type="Pfam" id="PF13490"/>
    </source>
</evidence>
<reference evidence="5 6" key="1">
    <citation type="submission" date="2013-03" db="EMBL/GenBank/DDBJ databases">
        <title>Assembly of a new bacterial strain Brevibacillus borstelensis AK1.</title>
        <authorList>
            <person name="Rajan I."/>
            <person name="PoliReddy D."/>
            <person name="Sugumar T."/>
            <person name="Rathinam K."/>
            <person name="Alqarawi S."/>
            <person name="Khalil A.B."/>
            <person name="Sivakumar N."/>
        </authorList>
    </citation>
    <scope>NUCLEOTIDE SEQUENCE [LARGE SCALE GENOMIC DNA]</scope>
    <source>
        <strain evidence="5 6">AK1</strain>
    </source>
</reference>
<evidence type="ECO:0000256" key="3">
    <source>
        <dbReference type="SAM" id="Phobius"/>
    </source>
</evidence>
<dbReference type="EMBL" id="APBN01000002">
    <property type="protein sequence ID" value="EMT53575.1"/>
    <property type="molecule type" value="Genomic_DNA"/>
</dbReference>
<sequence length="214" mass="23657">MRCEDVQDKLPDYADGQLPDVTRRRVDHHLAACSSCRSDYELWKDSSEWMETDKERYHSIAPTKSIVDAVMARILSEEKWAIPFGRKVFSVTARMRRIGACAAVVLLMLCTFTLYVNTSNAEQANSLLIGGEVLAMGKQAQVVTSSMQTEDGTYIVESDQLVSEGQPLANATASIVPMDGKQGASEYESPNYAVVLSVFGILVTVLTMSWFTRA</sequence>
<evidence type="ECO:0000256" key="1">
    <source>
        <dbReference type="ARBA" id="ARBA00024353"/>
    </source>
</evidence>
<feature type="transmembrane region" description="Helical" evidence="3">
    <location>
        <begin position="192"/>
        <end position="211"/>
    </location>
</feature>
<dbReference type="Proteomes" id="UP000012081">
    <property type="component" value="Unassembled WGS sequence"/>
</dbReference>
<organism evidence="5 6">
    <name type="scientific">Brevibacillus borstelensis AK1</name>
    <dbReference type="NCBI Taxonomy" id="1300222"/>
    <lineage>
        <taxon>Bacteria</taxon>
        <taxon>Bacillati</taxon>
        <taxon>Bacillota</taxon>
        <taxon>Bacilli</taxon>
        <taxon>Bacillales</taxon>
        <taxon>Paenibacillaceae</taxon>
        <taxon>Brevibacillus</taxon>
    </lineage>
</organism>
<dbReference type="InterPro" id="IPR027383">
    <property type="entry name" value="Znf_put"/>
</dbReference>